<keyword evidence="2" id="KW-1185">Reference proteome</keyword>
<reference evidence="1 2" key="1">
    <citation type="submission" date="2015-05" db="EMBL/GenBank/DDBJ databases">
        <authorList>
            <person name="Rovetto F."/>
            <person name="Cocolin L."/>
            <person name="Illeghems K."/>
            <person name="Van Nieuwerburgh F."/>
            <person name="Houf K."/>
        </authorList>
    </citation>
    <scope>NUCLEOTIDE SEQUENCE [LARGE SCALE GENOMIC DNA]</scope>
    <source>
        <strain evidence="1 2">117434</strain>
    </source>
</reference>
<dbReference type="RefSeq" id="WP_066179704.1">
    <property type="nucleotide sequence ID" value="NZ_LDIR01000004.1"/>
</dbReference>
<evidence type="ECO:0000313" key="2">
    <source>
        <dbReference type="Proteomes" id="UP000093159"/>
    </source>
</evidence>
<dbReference type="PANTHER" id="PTHR32182">
    <property type="entry name" value="DNA REPLICATION AND REPAIR PROTEIN RECF"/>
    <property type="match status" value="1"/>
</dbReference>
<evidence type="ECO:0000313" key="1">
    <source>
        <dbReference type="EMBL" id="OCL90271.1"/>
    </source>
</evidence>
<protein>
    <recommendedName>
        <fullName evidence="3">AAA domain-containing protein</fullName>
    </recommendedName>
</protein>
<comment type="caution">
    <text evidence="1">The sequence shown here is derived from an EMBL/GenBank/DDBJ whole genome shotgun (WGS) entry which is preliminary data.</text>
</comment>
<evidence type="ECO:0008006" key="3">
    <source>
        <dbReference type="Google" id="ProtNLM"/>
    </source>
</evidence>
<dbReference type="PANTHER" id="PTHR32182:SF22">
    <property type="entry name" value="ATP-DEPENDENT ENDONUCLEASE, OLD FAMILY-RELATED"/>
    <property type="match status" value="1"/>
</dbReference>
<dbReference type="Proteomes" id="UP000093159">
    <property type="component" value="Unassembled WGS sequence"/>
</dbReference>
<gene>
    <name evidence="1" type="ORF">AAX28_01752</name>
</gene>
<dbReference type="InterPro" id="IPR027417">
    <property type="entry name" value="P-loop_NTPase"/>
</dbReference>
<organism evidence="1 2">
    <name type="scientific">Arcobacter porcinus</name>
    <dbReference type="NCBI Taxonomy" id="1935204"/>
    <lineage>
        <taxon>Bacteria</taxon>
        <taxon>Pseudomonadati</taxon>
        <taxon>Campylobacterota</taxon>
        <taxon>Epsilonproteobacteria</taxon>
        <taxon>Campylobacterales</taxon>
        <taxon>Arcobacteraceae</taxon>
        <taxon>Arcobacter</taxon>
    </lineage>
</organism>
<dbReference type="Gene3D" id="3.40.50.300">
    <property type="entry name" value="P-loop containing nucleotide triphosphate hydrolases"/>
    <property type="match status" value="1"/>
</dbReference>
<dbReference type="SUPFAM" id="SSF52540">
    <property type="entry name" value="P-loop containing nucleoside triphosphate hydrolases"/>
    <property type="match status" value="1"/>
</dbReference>
<accession>A0ABX2YAG9</accession>
<proteinExistence type="predicted"/>
<dbReference type="EMBL" id="LDIR01000004">
    <property type="protein sequence ID" value="OCL90271.1"/>
    <property type="molecule type" value="Genomic_DNA"/>
</dbReference>
<sequence length="632" mass="74589">MELVYLWVKKHKNIYKQGFNFSPRFKCSFKPSYDDNGNLDNNCTLLINKSTNISIFPNNLNITAIVGENGTGKSGLLEILSNKYRLVDYKSLFFIFYDKDKEVLLLSGALKEHQAYINLSQLDEKNEFKISIIDNIEPFDDTKTIYFSSLSNEYNLEIPLYFKSKHCTNISDISTTHLLNQIKPIEIHYKAINYNSSTGFDKIYHSYRIQQIQMSLIAIKNGLEVPFKLPKKIFIRNINIKNLFEKIIKNSNSEQLRKIIKIIGDTNSEIKIFKNYVKMNLIISLLLENQNEHNPIREEISNIVLNLKKGFALDELYDKVKKELVNKVYRLSSDNTEFKAQYIEEFFVNSDKLLKQIENFYSISNNSYEIELDIDNTDFSFLETYEKLIQQSEYFWDINWRILSSGEETFLYQFSRFYFLKGNYKDNSSLNLKVDTGEAKNLIFLIDEGELTLHPQWQKKYINYMIEFFNKNFKQNIHIILTSHSPFILSDLSKDNVIFLEKYNEKDEEVKNESQKIGNCKNATKDIEIKTFGANIHTLLSHGFFMKDGLMGEFAKKEINKIIENLNNKDYNPNIEEKKRILTIINIIGEDFLRAKLLDMYYKKFDDDFIKKKRKNELELQKEKIEKELKNL</sequence>
<name>A0ABX2YAG9_9BACT</name>